<name>A0AAV9AM05_ACOGR</name>
<dbReference type="SUPFAM" id="SSF51126">
    <property type="entry name" value="Pectin lyase-like"/>
    <property type="match status" value="1"/>
</dbReference>
<evidence type="ECO:0000313" key="6">
    <source>
        <dbReference type="Proteomes" id="UP001179952"/>
    </source>
</evidence>
<evidence type="ECO:0000313" key="5">
    <source>
        <dbReference type="EMBL" id="KAK1265212.1"/>
    </source>
</evidence>
<feature type="domain" description="Pectinesterase catalytic" evidence="4">
    <location>
        <begin position="7"/>
        <end position="93"/>
    </location>
</feature>
<dbReference type="GO" id="GO:0042545">
    <property type="term" value="P:cell wall modification"/>
    <property type="evidence" value="ECO:0007669"/>
    <property type="project" value="InterPro"/>
</dbReference>
<protein>
    <submittedName>
        <fullName evidence="5">Pectinesterase/pectinesterase inhibitor 51</fullName>
    </submittedName>
</protein>
<keyword evidence="6" id="KW-1185">Reference proteome</keyword>
<evidence type="ECO:0000259" key="4">
    <source>
        <dbReference type="Pfam" id="PF01095"/>
    </source>
</evidence>
<accession>A0AAV9AM05</accession>
<gene>
    <name evidence="5" type="ORF">QJS04_geneDACA017897</name>
</gene>
<keyword evidence="2" id="KW-0378">Hydrolase</keyword>
<dbReference type="InterPro" id="IPR000070">
    <property type="entry name" value="Pectinesterase_cat"/>
</dbReference>
<organism evidence="5 6">
    <name type="scientific">Acorus gramineus</name>
    <name type="common">Dwarf sweet flag</name>
    <dbReference type="NCBI Taxonomy" id="55184"/>
    <lineage>
        <taxon>Eukaryota</taxon>
        <taxon>Viridiplantae</taxon>
        <taxon>Streptophyta</taxon>
        <taxon>Embryophyta</taxon>
        <taxon>Tracheophyta</taxon>
        <taxon>Spermatophyta</taxon>
        <taxon>Magnoliopsida</taxon>
        <taxon>Liliopsida</taxon>
        <taxon>Acoraceae</taxon>
        <taxon>Acorus</taxon>
    </lineage>
</organism>
<comment type="pathway">
    <text evidence="1">Glycan metabolism; pectin degradation; 2-dehydro-3-deoxy-D-gluconate from pectin: step 1/5.</text>
</comment>
<dbReference type="Pfam" id="PF01095">
    <property type="entry name" value="Pectinesterase"/>
    <property type="match status" value="1"/>
</dbReference>
<dbReference type="EMBL" id="JAUJYN010000008">
    <property type="protein sequence ID" value="KAK1265212.1"/>
    <property type="molecule type" value="Genomic_DNA"/>
</dbReference>
<dbReference type="Gene3D" id="2.160.20.10">
    <property type="entry name" value="Single-stranded right-handed beta-helix, Pectin lyase-like"/>
    <property type="match status" value="1"/>
</dbReference>
<dbReference type="InterPro" id="IPR012334">
    <property type="entry name" value="Pectin_lyas_fold"/>
</dbReference>
<keyword evidence="3" id="KW-0063">Aspartyl esterase</keyword>
<dbReference type="PANTHER" id="PTHR31707">
    <property type="entry name" value="PECTINESTERASE"/>
    <property type="match status" value="1"/>
</dbReference>
<evidence type="ECO:0000256" key="1">
    <source>
        <dbReference type="ARBA" id="ARBA00005184"/>
    </source>
</evidence>
<reference evidence="5" key="2">
    <citation type="submission" date="2023-06" db="EMBL/GenBank/DDBJ databases">
        <authorList>
            <person name="Ma L."/>
            <person name="Liu K.-W."/>
            <person name="Li Z."/>
            <person name="Hsiao Y.-Y."/>
            <person name="Qi Y."/>
            <person name="Fu T."/>
            <person name="Tang G."/>
            <person name="Zhang D."/>
            <person name="Sun W.-H."/>
            <person name="Liu D.-K."/>
            <person name="Li Y."/>
            <person name="Chen G.-Z."/>
            <person name="Liu X.-D."/>
            <person name="Liao X.-Y."/>
            <person name="Jiang Y.-T."/>
            <person name="Yu X."/>
            <person name="Hao Y."/>
            <person name="Huang J."/>
            <person name="Zhao X.-W."/>
            <person name="Ke S."/>
            <person name="Chen Y.-Y."/>
            <person name="Wu W.-L."/>
            <person name="Hsu J.-L."/>
            <person name="Lin Y.-F."/>
            <person name="Huang M.-D."/>
            <person name="Li C.-Y."/>
            <person name="Huang L."/>
            <person name="Wang Z.-W."/>
            <person name="Zhao X."/>
            <person name="Zhong W.-Y."/>
            <person name="Peng D.-H."/>
            <person name="Ahmad S."/>
            <person name="Lan S."/>
            <person name="Zhang J.-S."/>
            <person name="Tsai W.-C."/>
            <person name="Van De Peer Y."/>
            <person name="Liu Z.-J."/>
        </authorList>
    </citation>
    <scope>NUCLEOTIDE SEQUENCE</scope>
    <source>
        <strain evidence="5">SCP</strain>
        <tissue evidence="5">Leaves</tissue>
    </source>
</reference>
<dbReference type="AlphaFoldDB" id="A0AAV9AM05"/>
<proteinExistence type="predicted"/>
<evidence type="ECO:0000256" key="2">
    <source>
        <dbReference type="ARBA" id="ARBA00022801"/>
    </source>
</evidence>
<dbReference type="GO" id="GO:0030599">
    <property type="term" value="F:pectinesterase activity"/>
    <property type="evidence" value="ECO:0007669"/>
    <property type="project" value="InterPro"/>
</dbReference>
<sequence>MGYFNAKPAIHKVYLGRPWKEFSRTVFVDCYMGKVVRQEGWLPWSGDFALKTLYYGEYGNYGPGGNTTGRVSWSSQVPMEHVDIYSVDNFIQGPRLQVCSDALEKRRLLGEGTA</sequence>
<reference evidence="5" key="1">
    <citation type="journal article" date="2023" name="Nat. Commun.">
        <title>Diploid and tetraploid genomes of Acorus and the evolution of monocots.</title>
        <authorList>
            <person name="Ma L."/>
            <person name="Liu K.W."/>
            <person name="Li Z."/>
            <person name="Hsiao Y.Y."/>
            <person name="Qi Y."/>
            <person name="Fu T."/>
            <person name="Tang G.D."/>
            <person name="Zhang D."/>
            <person name="Sun W.H."/>
            <person name="Liu D.K."/>
            <person name="Li Y."/>
            <person name="Chen G.Z."/>
            <person name="Liu X.D."/>
            <person name="Liao X.Y."/>
            <person name="Jiang Y.T."/>
            <person name="Yu X."/>
            <person name="Hao Y."/>
            <person name="Huang J."/>
            <person name="Zhao X.W."/>
            <person name="Ke S."/>
            <person name="Chen Y.Y."/>
            <person name="Wu W.L."/>
            <person name="Hsu J.L."/>
            <person name="Lin Y.F."/>
            <person name="Huang M.D."/>
            <person name="Li C.Y."/>
            <person name="Huang L."/>
            <person name="Wang Z.W."/>
            <person name="Zhao X."/>
            <person name="Zhong W.Y."/>
            <person name="Peng D.H."/>
            <person name="Ahmad S."/>
            <person name="Lan S."/>
            <person name="Zhang J.S."/>
            <person name="Tsai W.C."/>
            <person name="Van de Peer Y."/>
            <person name="Liu Z.J."/>
        </authorList>
    </citation>
    <scope>NUCLEOTIDE SEQUENCE</scope>
    <source>
        <strain evidence="5">SCP</strain>
    </source>
</reference>
<dbReference type="Proteomes" id="UP001179952">
    <property type="component" value="Unassembled WGS sequence"/>
</dbReference>
<comment type="caution">
    <text evidence="5">The sequence shown here is derived from an EMBL/GenBank/DDBJ whole genome shotgun (WGS) entry which is preliminary data.</text>
</comment>
<evidence type="ECO:0000256" key="3">
    <source>
        <dbReference type="ARBA" id="ARBA00023085"/>
    </source>
</evidence>
<dbReference type="InterPro" id="IPR011050">
    <property type="entry name" value="Pectin_lyase_fold/virulence"/>
</dbReference>